<evidence type="ECO:0000313" key="1">
    <source>
        <dbReference type="EMBL" id="CDW47160.1"/>
    </source>
</evidence>
<accession>A0A0K2VA01</accession>
<organism evidence="1">
    <name type="scientific">Lepeophtheirus salmonis</name>
    <name type="common">Salmon louse</name>
    <name type="synonym">Caligus salmonis</name>
    <dbReference type="NCBI Taxonomy" id="72036"/>
    <lineage>
        <taxon>Eukaryota</taxon>
        <taxon>Metazoa</taxon>
        <taxon>Ecdysozoa</taxon>
        <taxon>Arthropoda</taxon>
        <taxon>Crustacea</taxon>
        <taxon>Multicrustacea</taxon>
        <taxon>Hexanauplia</taxon>
        <taxon>Copepoda</taxon>
        <taxon>Siphonostomatoida</taxon>
        <taxon>Caligidae</taxon>
        <taxon>Lepeophtheirus</taxon>
    </lineage>
</organism>
<protein>
    <submittedName>
        <fullName evidence="1">Uncharacterized protein</fullName>
    </submittedName>
</protein>
<proteinExistence type="predicted"/>
<dbReference type="EMBL" id="HACA01029799">
    <property type="protein sequence ID" value="CDW47160.1"/>
    <property type="molecule type" value="Transcribed_RNA"/>
</dbReference>
<dbReference type="AlphaFoldDB" id="A0A0K2VA01"/>
<name>A0A0K2VA01_LEPSM</name>
<sequence>MEIFRINELVITVGALKSRRLQFGHILRNKE</sequence>
<reference evidence="1" key="1">
    <citation type="submission" date="2014-05" db="EMBL/GenBank/DDBJ databases">
        <authorList>
            <person name="Chronopoulou M."/>
        </authorList>
    </citation>
    <scope>NUCLEOTIDE SEQUENCE</scope>
    <source>
        <tissue evidence="1">Whole organism</tissue>
    </source>
</reference>